<keyword evidence="2" id="KW-0378">Hydrolase</keyword>
<proteinExistence type="predicted"/>
<evidence type="ECO:0000313" key="3">
    <source>
        <dbReference type="Proteomes" id="UP000262853"/>
    </source>
</evidence>
<protein>
    <submittedName>
        <fullName evidence="2">Capsid maturation protease</fullName>
    </submittedName>
</protein>
<feature type="region of interest" description="Disordered" evidence="1">
    <location>
        <begin position="201"/>
        <end position="229"/>
    </location>
</feature>
<feature type="region of interest" description="Disordered" evidence="1">
    <location>
        <begin position="359"/>
        <end position="411"/>
    </location>
</feature>
<name>A0A385DQD1_9CAUD</name>
<reference evidence="3" key="1">
    <citation type="submission" date="2018-07" db="EMBL/GenBank/DDBJ databases">
        <authorList>
            <person name="Quirk P.G."/>
            <person name="Krulwich T.A."/>
        </authorList>
    </citation>
    <scope>NUCLEOTIDE SEQUENCE [LARGE SCALE GENOMIC DNA]</scope>
</reference>
<dbReference type="EMBL" id="MH669002">
    <property type="protein sequence ID" value="AXQ60819.1"/>
    <property type="molecule type" value="Genomic_DNA"/>
</dbReference>
<evidence type="ECO:0000313" key="2">
    <source>
        <dbReference type="EMBL" id="AXQ60819.1"/>
    </source>
</evidence>
<organism evidence="2 3">
    <name type="scientific">Mycobacterium phage Emmina</name>
    <dbReference type="NCBI Taxonomy" id="2301564"/>
    <lineage>
        <taxon>Viruses</taxon>
        <taxon>Duplodnaviria</taxon>
        <taxon>Heunggongvirae</taxon>
        <taxon>Uroviricota</taxon>
        <taxon>Caudoviricetes</taxon>
        <taxon>Kostyavirus</taxon>
        <taxon>Kostyavirus porky</taxon>
    </lineage>
</organism>
<feature type="compositionally biased region" description="Acidic residues" evidence="1">
    <location>
        <begin position="398"/>
        <end position="408"/>
    </location>
</feature>
<sequence>MDLITKALATIDQSAEKDYGPNGGFTAVLSTPSMDRDGDSLKRHEWKEPLPDRVPLDVDHGMSVATTVGSFHPYFEGDKLMMDAYFSSLKQAQDVRTLVDEGHISTVSVAFMNDRGAMKDGTPHRELLNAGIVAIPSNRDAVILQSKALDTRAQELAHEKVLEKAAGAGNGDTALLQAIHDAAVHLGAECAACDELHASDVPPPAPGADPAAAAKPPAKPAAEKKPPPKSVEAFVVAKSISGSVEDLTDRLSQALRSDAPVDAWAWVRATFLTDSKSGTVVYTVEDGRGGRDGTYARDFADDGQTVSLMGDPRPVSLVTSVVEKSTKSVNKAESKSTIEVEVPEGEDLEAFKARLEGLLNPQTPDLPDEAGTPQDSTEESPADEEPAPVDETAAASEEAAEEPEEVVVEEPSLFETHGEMLAFASSFSGL</sequence>
<gene>
    <name evidence="2" type="primary">11</name>
    <name evidence="2" type="ORF">SEA_EMMINA_11</name>
</gene>
<dbReference type="Proteomes" id="UP000262853">
    <property type="component" value="Genome"/>
</dbReference>
<evidence type="ECO:0000256" key="1">
    <source>
        <dbReference type="SAM" id="MobiDB-lite"/>
    </source>
</evidence>
<dbReference type="GO" id="GO:0006508">
    <property type="term" value="P:proteolysis"/>
    <property type="evidence" value="ECO:0007669"/>
    <property type="project" value="UniProtKB-KW"/>
</dbReference>
<accession>A0A385DQD1</accession>
<keyword evidence="2" id="KW-0645">Protease</keyword>
<dbReference type="GO" id="GO:0008233">
    <property type="term" value="F:peptidase activity"/>
    <property type="evidence" value="ECO:0007669"/>
    <property type="project" value="UniProtKB-KW"/>
</dbReference>
<feature type="compositionally biased region" description="Acidic residues" evidence="1">
    <location>
        <begin position="376"/>
        <end position="388"/>
    </location>
</feature>